<dbReference type="SUPFAM" id="SSF54427">
    <property type="entry name" value="NTF2-like"/>
    <property type="match status" value="1"/>
</dbReference>
<accession>A0A972NSC9</accession>
<comment type="caution">
    <text evidence="1">The sequence shown here is derived from an EMBL/GenBank/DDBJ whole genome shotgun (WGS) entry which is preliminary data.</text>
</comment>
<dbReference type="AlphaFoldDB" id="A0A972NSC9"/>
<dbReference type="EMBL" id="WOEZ01000111">
    <property type="protein sequence ID" value="NPT56957.1"/>
    <property type="molecule type" value="Genomic_DNA"/>
</dbReference>
<dbReference type="Proteomes" id="UP000655523">
    <property type="component" value="Unassembled WGS sequence"/>
</dbReference>
<protein>
    <submittedName>
        <fullName evidence="1">Uncharacterized protein</fullName>
    </submittedName>
</protein>
<evidence type="ECO:0000313" key="2">
    <source>
        <dbReference type="Proteomes" id="UP000655523"/>
    </source>
</evidence>
<keyword evidence="2" id="KW-1185">Reference proteome</keyword>
<name>A0A972NSC9_9BURK</name>
<sequence length="146" mass="16312">MLTSQANLHATTHDARGPKLSVADETCCEQILADWMAALNAHNAARMDSFLRFPHVRIAANIVAVYDGPGSNPMDVFEKLIDEQSWHHSAWTDIRLVQSSPNKAHYAVQYTRYRADGSVIGVFDSIYVFTCIDGEWKIQARSSFGP</sequence>
<organism evidence="1 2">
    <name type="scientific">Paraburkholderia elongata</name>
    <dbReference type="NCBI Taxonomy" id="2675747"/>
    <lineage>
        <taxon>Bacteria</taxon>
        <taxon>Pseudomonadati</taxon>
        <taxon>Pseudomonadota</taxon>
        <taxon>Betaproteobacteria</taxon>
        <taxon>Burkholderiales</taxon>
        <taxon>Burkholderiaceae</taxon>
        <taxon>Paraburkholderia</taxon>
    </lineage>
</organism>
<dbReference type="InterPro" id="IPR032710">
    <property type="entry name" value="NTF2-like_dom_sf"/>
</dbReference>
<evidence type="ECO:0000313" key="1">
    <source>
        <dbReference type="EMBL" id="NPT56957.1"/>
    </source>
</evidence>
<reference evidence="1 2" key="1">
    <citation type="submission" date="2019-11" db="EMBL/GenBank/DDBJ databases">
        <title>Metabolism of dissolved organic matter in forest soils.</title>
        <authorList>
            <person name="Cyle K.T."/>
            <person name="Wilhelm R.C."/>
            <person name="Martinez C.E."/>
        </authorList>
    </citation>
    <scope>NUCLEOTIDE SEQUENCE [LARGE SCALE GENOMIC DNA]</scope>
    <source>
        <strain evidence="1 2">5N</strain>
    </source>
</reference>
<gene>
    <name evidence="1" type="ORF">GNZ13_20825</name>
</gene>
<proteinExistence type="predicted"/>
<dbReference type="RefSeq" id="WP_172167721.1">
    <property type="nucleotide sequence ID" value="NZ_WOEZ01000111.1"/>
</dbReference>